<keyword evidence="1" id="KW-0732">Signal</keyword>
<feature type="domain" description="Copper-binding protein MbnP-like" evidence="2">
    <location>
        <begin position="27"/>
        <end position="224"/>
    </location>
</feature>
<dbReference type="RefSeq" id="WP_148545568.1">
    <property type="nucleotide sequence ID" value="NZ_VSDQ01000729.1"/>
</dbReference>
<evidence type="ECO:0000313" key="4">
    <source>
        <dbReference type="Proteomes" id="UP000323930"/>
    </source>
</evidence>
<feature type="chain" id="PRO_5022820175" description="Copper-binding protein MbnP-like domain-containing protein" evidence="1">
    <location>
        <begin position="22"/>
        <end position="253"/>
    </location>
</feature>
<dbReference type="OrthoDB" id="1422031at2"/>
<comment type="caution">
    <text evidence="3">The sequence shown here is derived from an EMBL/GenBank/DDBJ whole genome shotgun (WGS) entry which is preliminary data.</text>
</comment>
<dbReference type="AlphaFoldDB" id="A0A5D0HFP0"/>
<dbReference type="Pfam" id="PF20243">
    <property type="entry name" value="MbnP"/>
    <property type="match status" value="1"/>
</dbReference>
<dbReference type="EMBL" id="VSDQ01000729">
    <property type="protein sequence ID" value="TYA70138.1"/>
    <property type="molecule type" value="Genomic_DNA"/>
</dbReference>
<dbReference type="PROSITE" id="PS51257">
    <property type="entry name" value="PROKAR_LIPOPROTEIN"/>
    <property type="match status" value="1"/>
</dbReference>
<protein>
    <recommendedName>
        <fullName evidence="2">Copper-binding protein MbnP-like domain-containing protein</fullName>
    </recommendedName>
</protein>
<reference evidence="3 4" key="1">
    <citation type="submission" date="2019-08" db="EMBL/GenBank/DDBJ databases">
        <title>Seonamhaeicola sediminis sp. nov., isolated from marine sediment.</title>
        <authorList>
            <person name="Cao W.R."/>
        </authorList>
    </citation>
    <scope>NUCLEOTIDE SEQUENCE [LARGE SCALE GENOMIC DNA]</scope>
    <source>
        <strain evidence="3 4">B011</strain>
    </source>
</reference>
<dbReference type="InterPro" id="IPR046863">
    <property type="entry name" value="MbnP-like_dom"/>
</dbReference>
<name>A0A5D0HFP0_9FLAO</name>
<evidence type="ECO:0000259" key="2">
    <source>
        <dbReference type="Pfam" id="PF20243"/>
    </source>
</evidence>
<accession>A0A5D0HFP0</accession>
<proteinExistence type="predicted"/>
<evidence type="ECO:0000313" key="3">
    <source>
        <dbReference type="EMBL" id="TYA70138.1"/>
    </source>
</evidence>
<keyword evidence="4" id="KW-1185">Reference proteome</keyword>
<evidence type="ECO:0000256" key="1">
    <source>
        <dbReference type="SAM" id="SignalP"/>
    </source>
</evidence>
<sequence length="253" mass="27805">MKKLSLAIVSLFILLSCSSDDGNKGYNISLNFGHIWDDTPVTNSDFNTIKFTNANGNQLSIERLRYVISDLTFNNSNGETISIEGYNLVDVTNAENLSFSPAATIPKGKYTNVSFIFGFTNAKNIDAAYADLNSASFGVPTMMGGGYHYMQLDGKFINSSSSEQGYNYHAIRAVDNPGASPSFPQDTFFKVDLGAVTINSNTNLNIEMNIAQWFKSPHTWDLDALNQALMPNSTAQIMMYDNGQNVFSLKSID</sequence>
<dbReference type="Proteomes" id="UP000323930">
    <property type="component" value="Unassembled WGS sequence"/>
</dbReference>
<gene>
    <name evidence="3" type="ORF">FUA24_22920</name>
</gene>
<organism evidence="3 4">
    <name type="scientific">Seonamhaeicola marinus</name>
    <dbReference type="NCBI Taxonomy" id="1912246"/>
    <lineage>
        <taxon>Bacteria</taxon>
        <taxon>Pseudomonadati</taxon>
        <taxon>Bacteroidota</taxon>
        <taxon>Flavobacteriia</taxon>
        <taxon>Flavobacteriales</taxon>
        <taxon>Flavobacteriaceae</taxon>
    </lineage>
</organism>
<feature type="signal peptide" evidence="1">
    <location>
        <begin position="1"/>
        <end position="21"/>
    </location>
</feature>